<dbReference type="RefSeq" id="WP_011405882.1">
    <property type="nucleotide sequence ID" value="NZ_CATZXA010000025.1"/>
</dbReference>
<dbReference type="InterPro" id="IPR000873">
    <property type="entry name" value="AMP-dep_synth/lig_dom"/>
</dbReference>
<dbReference type="GeneID" id="3855700"/>
<organism evidence="7 8">
    <name type="scientific">Methanosphaera stadtmanae</name>
    <dbReference type="NCBI Taxonomy" id="2317"/>
    <lineage>
        <taxon>Archaea</taxon>
        <taxon>Methanobacteriati</taxon>
        <taxon>Methanobacteriota</taxon>
        <taxon>Methanomada group</taxon>
        <taxon>Methanobacteria</taxon>
        <taxon>Methanobacteriales</taxon>
        <taxon>Methanobacteriaceae</taxon>
        <taxon>Methanosphaera</taxon>
    </lineage>
</organism>
<dbReference type="EMBL" id="NGJK01000015">
    <property type="protein sequence ID" value="RAP03637.1"/>
    <property type="molecule type" value="Genomic_DNA"/>
</dbReference>
<feature type="domain" description="AMP-binding enzyme C-terminal" evidence="6">
    <location>
        <begin position="463"/>
        <end position="541"/>
    </location>
</feature>
<dbReference type="Proteomes" id="UP000248557">
    <property type="component" value="Unassembled WGS sequence"/>
</dbReference>
<protein>
    <submittedName>
        <fullName evidence="7">Acetyl-CoA synthetase</fullName>
    </submittedName>
</protein>
<dbReference type="GO" id="GO:0016405">
    <property type="term" value="F:CoA-ligase activity"/>
    <property type="evidence" value="ECO:0007669"/>
    <property type="project" value="UniProtKB-ARBA"/>
</dbReference>
<dbReference type="GO" id="GO:0005524">
    <property type="term" value="F:ATP binding"/>
    <property type="evidence" value="ECO:0007669"/>
    <property type="project" value="UniProtKB-KW"/>
</dbReference>
<keyword evidence="2" id="KW-0436">Ligase</keyword>
<dbReference type="InterPro" id="IPR042099">
    <property type="entry name" value="ANL_N_sf"/>
</dbReference>
<keyword evidence="3" id="KW-0547">Nucleotide-binding</keyword>
<dbReference type="InterPro" id="IPR020845">
    <property type="entry name" value="AMP-binding_CS"/>
</dbReference>
<dbReference type="InterPro" id="IPR025110">
    <property type="entry name" value="AMP-bd_C"/>
</dbReference>
<dbReference type="Gene3D" id="3.40.50.12780">
    <property type="entry name" value="N-terminal domain of ligase-like"/>
    <property type="match status" value="1"/>
</dbReference>
<dbReference type="GO" id="GO:0015645">
    <property type="term" value="F:fatty acid ligase activity"/>
    <property type="evidence" value="ECO:0007669"/>
    <property type="project" value="TreeGrafter"/>
</dbReference>
<sequence length="557" mass="63623">MTSLLNRYVPRTEFDSYEDFNENLKITVPEDFNFAYDIVDVYAKEQPDKVALSWCDDNQEKIFTFSNLKQLSDKAANFFKSLGVTKGDRVLLTLKSRYDFWYCMLALHKLKAIAVPATHMLKPEDIEYRIDVAGIKTVVTIREDGVPESYAEVEKTLGLKLNKVFVGTEDMPGWYDLRKEVKKASDNFERPVYDDDSVEDTSVIFFSSGSTGQPKMIKHSFGYPLAHIVTSNYWHQVVDNGLHYTIADTGWGKALWGEIYGPWISGSGIYIYDYDRFHPYEVLSKALEHKITTLCCPPTMYRFFIKEDIDNLDFSSLQHATTAGEPLNDEVFYKFKELTGLSIREAFGQTETVATIANFPWVDIKLGSMGKPAPLFNIKLLNTDGCECDVGEEGEIVFDISEGYPLGLFKGYYNNQEKTDETIYDGYYHTGDSAWIDEDGYYWYKGRIDDVIKSSGYKIGPYEVESALLSHSAVLDCAVTGIPHPIRGQIVKATIVLDKGYQPSQELTKDIQNHVKHVTAPYKYPRAIEYVDELPKTISGKIMRKKIRLEDEEKFKK</sequence>
<dbReference type="OMA" id="HAWSNLF"/>
<dbReference type="Gene3D" id="3.30.300.30">
    <property type="match status" value="1"/>
</dbReference>
<comment type="similarity">
    <text evidence="1">Belongs to the ATP-dependent AMP-binding enzyme family.</text>
</comment>
<dbReference type="AlphaFoldDB" id="A0A328Q5K0"/>
<dbReference type="SUPFAM" id="SSF56801">
    <property type="entry name" value="Acetyl-CoA synthetase-like"/>
    <property type="match status" value="1"/>
</dbReference>
<feature type="domain" description="AMP-dependent synthetase/ligase" evidence="5">
    <location>
        <begin position="42"/>
        <end position="413"/>
    </location>
</feature>
<dbReference type="Pfam" id="PF13193">
    <property type="entry name" value="AMP-binding_C"/>
    <property type="match status" value="1"/>
</dbReference>
<comment type="caution">
    <text evidence="7">The sequence shown here is derived from an EMBL/GenBank/DDBJ whole genome shotgun (WGS) entry which is preliminary data.</text>
</comment>
<dbReference type="GO" id="GO:0004321">
    <property type="term" value="F:fatty-acyl-CoA synthase activity"/>
    <property type="evidence" value="ECO:0007669"/>
    <property type="project" value="TreeGrafter"/>
</dbReference>
<dbReference type="GO" id="GO:0006633">
    <property type="term" value="P:fatty acid biosynthetic process"/>
    <property type="evidence" value="ECO:0007669"/>
    <property type="project" value="TreeGrafter"/>
</dbReference>
<evidence type="ECO:0000313" key="8">
    <source>
        <dbReference type="Proteomes" id="UP000248557"/>
    </source>
</evidence>
<dbReference type="PROSITE" id="PS00455">
    <property type="entry name" value="AMP_BINDING"/>
    <property type="match status" value="1"/>
</dbReference>
<dbReference type="FunFam" id="3.30.300.30:FF:000005">
    <property type="entry name" value="Acyl-coenzyme A synthetase ACSM5, mitochondrial"/>
    <property type="match status" value="1"/>
</dbReference>
<evidence type="ECO:0000256" key="3">
    <source>
        <dbReference type="ARBA" id="ARBA00022741"/>
    </source>
</evidence>
<evidence type="ECO:0000256" key="2">
    <source>
        <dbReference type="ARBA" id="ARBA00022598"/>
    </source>
</evidence>
<accession>A0A328Q5K0</accession>
<name>A0A328Q5K0_9EURY</name>
<reference evidence="7 8" key="1">
    <citation type="submission" date="2017-05" db="EMBL/GenBank/DDBJ databases">
        <title>Host range expansion of the Methanosphaera genus to humans and monogastric animals involves recent and extensive reduction in genome content.</title>
        <authorList>
            <person name="Hoedt E.C."/>
            <person name="Volmer J.G."/>
            <person name="Parks D.H."/>
            <person name="Rosewarne C.P."/>
            <person name="Denman S.E."/>
            <person name="Mcsweeney C.S."/>
            <person name="O Cuiv P."/>
            <person name="Hugenholtz P."/>
            <person name="Tyson G.W."/>
            <person name="Morrison M."/>
        </authorList>
    </citation>
    <scope>NUCLEOTIDE SEQUENCE [LARGE SCALE GENOMIC DNA]</scope>
    <source>
        <strain evidence="7 8">PA5</strain>
    </source>
</reference>
<dbReference type="Pfam" id="PF00501">
    <property type="entry name" value="AMP-binding"/>
    <property type="match status" value="1"/>
</dbReference>
<dbReference type="PANTHER" id="PTHR43605:SF10">
    <property type="entry name" value="ACYL-COA SYNTHETASE MEDIUM CHAIN FAMILY MEMBER 3"/>
    <property type="match status" value="1"/>
</dbReference>
<evidence type="ECO:0000259" key="5">
    <source>
        <dbReference type="Pfam" id="PF00501"/>
    </source>
</evidence>
<evidence type="ECO:0000313" key="7">
    <source>
        <dbReference type="EMBL" id="RAP03637.1"/>
    </source>
</evidence>
<evidence type="ECO:0000256" key="4">
    <source>
        <dbReference type="ARBA" id="ARBA00022840"/>
    </source>
</evidence>
<evidence type="ECO:0000259" key="6">
    <source>
        <dbReference type="Pfam" id="PF13193"/>
    </source>
</evidence>
<dbReference type="InterPro" id="IPR045851">
    <property type="entry name" value="AMP-bd_C_sf"/>
</dbReference>
<keyword evidence="4" id="KW-0067">ATP-binding</keyword>
<dbReference type="PANTHER" id="PTHR43605">
    <property type="entry name" value="ACYL-COENZYME A SYNTHETASE"/>
    <property type="match status" value="1"/>
</dbReference>
<dbReference type="InterPro" id="IPR051087">
    <property type="entry name" value="Mitochondrial_ACSM"/>
</dbReference>
<evidence type="ECO:0000256" key="1">
    <source>
        <dbReference type="ARBA" id="ARBA00006432"/>
    </source>
</evidence>
<gene>
    <name evidence="7" type="ORF">CA615_01360</name>
</gene>
<dbReference type="GO" id="GO:0006637">
    <property type="term" value="P:acyl-CoA metabolic process"/>
    <property type="evidence" value="ECO:0007669"/>
    <property type="project" value="TreeGrafter"/>
</dbReference>
<proteinExistence type="inferred from homology"/>